<dbReference type="InterPro" id="IPR051794">
    <property type="entry name" value="PG_Endopeptidase_C40"/>
</dbReference>
<feature type="region of interest" description="Disordered" evidence="5">
    <location>
        <begin position="62"/>
        <end position="152"/>
    </location>
</feature>
<name>A0ABW7YYP7_9ACTN</name>
<evidence type="ECO:0000313" key="7">
    <source>
        <dbReference type="EMBL" id="MFI6500399.1"/>
    </source>
</evidence>
<gene>
    <name evidence="7" type="ORF">ACIBG2_23675</name>
</gene>
<sequence length="285" mass="29388">MMWLTLGGGFLATLTTVPTPASGCEVVVTVPATHAQALAPGKPLPTGSGEVSLVIKLPKAACSHPTPPTADDSRPVPPTVDGSRPTPPTADGSRPVPPTADGSRPSHPRWTIPAPHPRHPSPITVKPLPTPTPEPPPSPTPKPKPAPARTKGAIAAAAALAKLGTPFSWGGGAPSGPTRGVGRGANTTGFDCSGLTLYAWSRAGVKLTHYTGAQFRQGRRVPLSDLRKGDLVFFGGGTGDPTHVGLYLSNGIMIHAPKTGDVVKKTQFLNSSYYRSVYRGAVRPG</sequence>
<dbReference type="Proteomes" id="UP001612741">
    <property type="component" value="Unassembled WGS sequence"/>
</dbReference>
<organism evidence="7 8">
    <name type="scientific">Nonomuraea typhae</name>
    <dbReference type="NCBI Taxonomy" id="2603600"/>
    <lineage>
        <taxon>Bacteria</taxon>
        <taxon>Bacillati</taxon>
        <taxon>Actinomycetota</taxon>
        <taxon>Actinomycetes</taxon>
        <taxon>Streptosporangiales</taxon>
        <taxon>Streptosporangiaceae</taxon>
        <taxon>Nonomuraea</taxon>
    </lineage>
</organism>
<keyword evidence="8" id="KW-1185">Reference proteome</keyword>
<evidence type="ECO:0000259" key="6">
    <source>
        <dbReference type="PROSITE" id="PS51935"/>
    </source>
</evidence>
<evidence type="ECO:0000256" key="1">
    <source>
        <dbReference type="ARBA" id="ARBA00007074"/>
    </source>
</evidence>
<dbReference type="InterPro" id="IPR000064">
    <property type="entry name" value="NLP_P60_dom"/>
</dbReference>
<evidence type="ECO:0000256" key="2">
    <source>
        <dbReference type="ARBA" id="ARBA00022670"/>
    </source>
</evidence>
<feature type="compositionally biased region" description="Pro residues" evidence="5">
    <location>
        <begin position="128"/>
        <end position="146"/>
    </location>
</feature>
<keyword evidence="2" id="KW-0645">Protease</keyword>
<dbReference type="Gene3D" id="3.90.1720.10">
    <property type="entry name" value="endopeptidase domain like (from Nostoc punctiforme)"/>
    <property type="match status" value="1"/>
</dbReference>
<dbReference type="PANTHER" id="PTHR47359:SF3">
    <property type="entry name" value="NLP_P60 DOMAIN-CONTAINING PROTEIN-RELATED"/>
    <property type="match status" value="1"/>
</dbReference>
<dbReference type="EMBL" id="JBITGY010000006">
    <property type="protein sequence ID" value="MFI6500399.1"/>
    <property type="molecule type" value="Genomic_DNA"/>
</dbReference>
<evidence type="ECO:0000256" key="4">
    <source>
        <dbReference type="ARBA" id="ARBA00022807"/>
    </source>
</evidence>
<keyword evidence="3" id="KW-0378">Hydrolase</keyword>
<proteinExistence type="inferred from homology"/>
<protein>
    <submittedName>
        <fullName evidence="7">NlpC/P60 family protein</fullName>
    </submittedName>
</protein>
<accession>A0ABW7YYP7</accession>
<dbReference type="Pfam" id="PF00877">
    <property type="entry name" value="NLPC_P60"/>
    <property type="match status" value="1"/>
</dbReference>
<dbReference type="PANTHER" id="PTHR47359">
    <property type="entry name" value="PEPTIDOGLYCAN DL-ENDOPEPTIDASE CWLO"/>
    <property type="match status" value="1"/>
</dbReference>
<evidence type="ECO:0000256" key="5">
    <source>
        <dbReference type="SAM" id="MobiDB-lite"/>
    </source>
</evidence>
<dbReference type="InterPro" id="IPR038765">
    <property type="entry name" value="Papain-like_cys_pep_sf"/>
</dbReference>
<dbReference type="SUPFAM" id="SSF54001">
    <property type="entry name" value="Cysteine proteinases"/>
    <property type="match status" value="1"/>
</dbReference>
<dbReference type="RefSeq" id="WP_397084271.1">
    <property type="nucleotide sequence ID" value="NZ_JBITGY010000006.1"/>
</dbReference>
<dbReference type="PROSITE" id="PS51935">
    <property type="entry name" value="NLPC_P60"/>
    <property type="match status" value="1"/>
</dbReference>
<comment type="similarity">
    <text evidence="1">Belongs to the peptidase C40 family.</text>
</comment>
<reference evidence="7 8" key="1">
    <citation type="submission" date="2024-10" db="EMBL/GenBank/DDBJ databases">
        <title>The Natural Products Discovery Center: Release of the First 8490 Sequenced Strains for Exploring Actinobacteria Biosynthetic Diversity.</title>
        <authorList>
            <person name="Kalkreuter E."/>
            <person name="Kautsar S.A."/>
            <person name="Yang D."/>
            <person name="Bader C.D."/>
            <person name="Teijaro C.N."/>
            <person name="Fluegel L."/>
            <person name="Davis C.M."/>
            <person name="Simpson J.R."/>
            <person name="Lauterbach L."/>
            <person name="Steele A.D."/>
            <person name="Gui C."/>
            <person name="Meng S."/>
            <person name="Li G."/>
            <person name="Viehrig K."/>
            <person name="Ye F."/>
            <person name="Su P."/>
            <person name="Kiefer A.F."/>
            <person name="Nichols A."/>
            <person name="Cepeda A.J."/>
            <person name="Yan W."/>
            <person name="Fan B."/>
            <person name="Jiang Y."/>
            <person name="Adhikari A."/>
            <person name="Zheng C.-J."/>
            <person name="Schuster L."/>
            <person name="Cowan T.M."/>
            <person name="Smanski M.J."/>
            <person name="Chevrette M.G."/>
            <person name="De Carvalho L.P.S."/>
            <person name="Shen B."/>
        </authorList>
    </citation>
    <scope>NUCLEOTIDE SEQUENCE [LARGE SCALE GENOMIC DNA]</scope>
    <source>
        <strain evidence="7 8">NPDC050545</strain>
    </source>
</reference>
<evidence type="ECO:0000313" key="8">
    <source>
        <dbReference type="Proteomes" id="UP001612741"/>
    </source>
</evidence>
<feature type="domain" description="NlpC/P60" evidence="6">
    <location>
        <begin position="147"/>
        <end position="285"/>
    </location>
</feature>
<dbReference type="PRINTS" id="PR01217">
    <property type="entry name" value="PRICHEXTENSN"/>
</dbReference>
<comment type="caution">
    <text evidence="7">The sequence shown here is derived from an EMBL/GenBank/DDBJ whole genome shotgun (WGS) entry which is preliminary data.</text>
</comment>
<evidence type="ECO:0000256" key="3">
    <source>
        <dbReference type="ARBA" id="ARBA00022801"/>
    </source>
</evidence>
<keyword evidence="4" id="KW-0788">Thiol protease</keyword>